<dbReference type="NCBIfam" id="NF045515">
    <property type="entry name" value="Glp_gephyrin"/>
    <property type="match status" value="1"/>
</dbReference>
<dbReference type="InterPro" id="IPR036135">
    <property type="entry name" value="MoeA_linker/N_sf"/>
</dbReference>
<dbReference type="FunFam" id="2.170.190.11:FF:000001">
    <property type="entry name" value="Molybdopterin molybdenumtransferase"/>
    <property type="match status" value="1"/>
</dbReference>
<dbReference type="SMART" id="SM00852">
    <property type="entry name" value="MoCF_biosynth"/>
    <property type="match status" value="1"/>
</dbReference>
<evidence type="ECO:0000256" key="7">
    <source>
        <dbReference type="ARBA" id="ARBA00022723"/>
    </source>
</evidence>
<name>A0A450SBM3_9GAMM</name>
<gene>
    <name evidence="13" type="ORF">BECKDK2373B_GA0170837_102538</name>
</gene>
<reference evidence="13" key="1">
    <citation type="submission" date="2019-02" db="EMBL/GenBank/DDBJ databases">
        <authorList>
            <person name="Gruber-Vodicka R. H."/>
            <person name="Seah K. B. B."/>
        </authorList>
    </citation>
    <scope>NUCLEOTIDE SEQUENCE</scope>
    <source>
        <strain evidence="13">BECK_DK47</strain>
    </source>
</reference>
<evidence type="ECO:0000256" key="10">
    <source>
        <dbReference type="ARBA" id="ARBA00047317"/>
    </source>
</evidence>
<evidence type="ECO:0000256" key="6">
    <source>
        <dbReference type="ARBA" id="ARBA00022679"/>
    </source>
</evidence>
<dbReference type="CDD" id="cd00887">
    <property type="entry name" value="MoeA"/>
    <property type="match status" value="1"/>
</dbReference>
<organism evidence="13">
    <name type="scientific">Candidatus Kentrum sp. DK</name>
    <dbReference type="NCBI Taxonomy" id="2126562"/>
    <lineage>
        <taxon>Bacteria</taxon>
        <taxon>Pseudomonadati</taxon>
        <taxon>Pseudomonadota</taxon>
        <taxon>Gammaproteobacteria</taxon>
        <taxon>Candidatus Kentrum</taxon>
    </lineage>
</organism>
<dbReference type="Pfam" id="PF03453">
    <property type="entry name" value="MoeA_N"/>
    <property type="match status" value="1"/>
</dbReference>
<dbReference type="UniPathway" id="UPA00344"/>
<keyword evidence="5 11" id="KW-0500">Molybdenum</keyword>
<dbReference type="Gene3D" id="3.90.105.10">
    <property type="entry name" value="Molybdopterin biosynthesis moea protein, domain 2"/>
    <property type="match status" value="1"/>
</dbReference>
<evidence type="ECO:0000256" key="8">
    <source>
        <dbReference type="ARBA" id="ARBA00022842"/>
    </source>
</evidence>
<dbReference type="NCBIfam" id="TIGR00177">
    <property type="entry name" value="molyb_syn"/>
    <property type="match status" value="1"/>
</dbReference>
<evidence type="ECO:0000256" key="11">
    <source>
        <dbReference type="RuleBase" id="RU365090"/>
    </source>
</evidence>
<evidence type="ECO:0000256" key="4">
    <source>
        <dbReference type="ARBA" id="ARBA00010763"/>
    </source>
</evidence>
<keyword evidence="8 11" id="KW-0460">Magnesium</keyword>
<comment type="similarity">
    <text evidence="4 11">Belongs to the MoeA family.</text>
</comment>
<protein>
    <recommendedName>
        <fullName evidence="11">Molybdopterin molybdenumtransferase</fullName>
        <ecNumber evidence="11">2.10.1.1</ecNumber>
    </recommendedName>
</protein>
<evidence type="ECO:0000256" key="1">
    <source>
        <dbReference type="ARBA" id="ARBA00001946"/>
    </source>
</evidence>
<dbReference type="SUPFAM" id="SSF53218">
    <property type="entry name" value="Molybdenum cofactor biosynthesis proteins"/>
    <property type="match status" value="1"/>
</dbReference>
<dbReference type="InterPro" id="IPR038987">
    <property type="entry name" value="MoeA-like"/>
</dbReference>
<keyword evidence="9 11" id="KW-0501">Molybdenum cofactor biosynthesis</keyword>
<dbReference type="Gene3D" id="3.40.980.10">
    <property type="entry name" value="MoaB/Mog-like domain"/>
    <property type="match status" value="1"/>
</dbReference>
<dbReference type="FunFam" id="3.40.980.10:FF:000004">
    <property type="entry name" value="Molybdopterin molybdenumtransferase"/>
    <property type="match status" value="1"/>
</dbReference>
<dbReference type="SUPFAM" id="SSF63867">
    <property type="entry name" value="MoeA C-terminal domain-like"/>
    <property type="match status" value="1"/>
</dbReference>
<dbReference type="GO" id="GO:0061599">
    <property type="term" value="F:molybdopterin molybdotransferase activity"/>
    <property type="evidence" value="ECO:0007669"/>
    <property type="project" value="UniProtKB-UniRule"/>
</dbReference>
<dbReference type="GO" id="GO:0005829">
    <property type="term" value="C:cytosol"/>
    <property type="evidence" value="ECO:0007669"/>
    <property type="project" value="TreeGrafter"/>
</dbReference>
<dbReference type="GO" id="GO:0006777">
    <property type="term" value="P:Mo-molybdopterin cofactor biosynthetic process"/>
    <property type="evidence" value="ECO:0007669"/>
    <property type="project" value="UniProtKB-UniRule"/>
</dbReference>
<evidence type="ECO:0000256" key="2">
    <source>
        <dbReference type="ARBA" id="ARBA00002901"/>
    </source>
</evidence>
<evidence type="ECO:0000256" key="9">
    <source>
        <dbReference type="ARBA" id="ARBA00023150"/>
    </source>
</evidence>
<dbReference type="EMBL" id="CAADEX010000025">
    <property type="protein sequence ID" value="VFJ49656.1"/>
    <property type="molecule type" value="Genomic_DNA"/>
</dbReference>
<dbReference type="InterPro" id="IPR001453">
    <property type="entry name" value="MoaB/Mog_dom"/>
</dbReference>
<dbReference type="EC" id="2.10.1.1" evidence="11"/>
<dbReference type="InterPro" id="IPR036688">
    <property type="entry name" value="MoeA_C_domain_IV_sf"/>
</dbReference>
<sequence length="405" mass="43292">MFDVDEARAFLLERARPITETERVDTIHGLGRVLAEDVASPIDVPGYDNSAMDGYALRSEDLATGERQLTVSGRIPAGESAEGIELLPGQAARIFTGAPIPNGADAVVMQEHCRQDGDRLLIEKLVSRGANIRPRGNDIRAGTPVLSAGARLTPWALGLIASVGRSSVTVFRRPRVALLSSGDELVQPGAPLRAGQCYDSNRHTLFGLLTALGCEVQDLGTIPDDFAATQATLREAAGRADMVITSGGVSVGEEDHVKRAVETIGQLDLWKIAVKPGKPLAQGRIGDADFIGLPGNPVSVLVTFCLFVRPMLARRQGMTDISFPLPRQVTAGFDWSRAGNRREYARARLVSQGNGNPPKAVLFERQGSDVLSSAVWANGLVEIPPGTVIAWGDRVAYFPFAELLG</sequence>
<comment type="catalytic activity">
    <reaction evidence="10">
        <text>adenylyl-molybdopterin + molybdate = Mo-molybdopterin + AMP + H(+)</text>
        <dbReference type="Rhea" id="RHEA:35047"/>
        <dbReference type="ChEBI" id="CHEBI:15378"/>
        <dbReference type="ChEBI" id="CHEBI:36264"/>
        <dbReference type="ChEBI" id="CHEBI:62727"/>
        <dbReference type="ChEBI" id="CHEBI:71302"/>
        <dbReference type="ChEBI" id="CHEBI:456215"/>
        <dbReference type="EC" id="2.10.1.1"/>
    </reaction>
</comment>
<dbReference type="InterPro" id="IPR005110">
    <property type="entry name" value="MoeA_linker/N"/>
</dbReference>
<comment type="pathway">
    <text evidence="3 11">Cofactor biosynthesis; molybdopterin biosynthesis.</text>
</comment>
<dbReference type="Pfam" id="PF00994">
    <property type="entry name" value="MoCF_biosynth"/>
    <property type="match status" value="1"/>
</dbReference>
<dbReference type="PANTHER" id="PTHR10192:SF5">
    <property type="entry name" value="GEPHYRIN"/>
    <property type="match status" value="1"/>
</dbReference>
<keyword evidence="7 11" id="KW-0479">Metal-binding</keyword>
<evidence type="ECO:0000256" key="3">
    <source>
        <dbReference type="ARBA" id="ARBA00005046"/>
    </source>
</evidence>
<dbReference type="Gene3D" id="2.40.340.10">
    <property type="entry name" value="MoeA, C-terminal, domain IV"/>
    <property type="match status" value="1"/>
</dbReference>
<keyword evidence="6 11" id="KW-0808">Transferase</keyword>
<comment type="cofactor">
    <cofactor evidence="1 11">
        <name>Mg(2+)</name>
        <dbReference type="ChEBI" id="CHEBI:18420"/>
    </cofactor>
</comment>
<evidence type="ECO:0000256" key="5">
    <source>
        <dbReference type="ARBA" id="ARBA00022505"/>
    </source>
</evidence>
<dbReference type="Gene3D" id="2.170.190.11">
    <property type="entry name" value="Molybdopterin biosynthesis moea protein, domain 3"/>
    <property type="match status" value="1"/>
</dbReference>
<dbReference type="InterPro" id="IPR036425">
    <property type="entry name" value="MoaB/Mog-like_dom_sf"/>
</dbReference>
<proteinExistence type="inferred from homology"/>
<dbReference type="PANTHER" id="PTHR10192">
    <property type="entry name" value="MOLYBDOPTERIN BIOSYNTHESIS PROTEIN"/>
    <property type="match status" value="1"/>
</dbReference>
<dbReference type="Pfam" id="PF03454">
    <property type="entry name" value="MoeA_C"/>
    <property type="match status" value="1"/>
</dbReference>
<evidence type="ECO:0000313" key="13">
    <source>
        <dbReference type="EMBL" id="VFJ49656.1"/>
    </source>
</evidence>
<accession>A0A450SBM3</accession>
<feature type="domain" description="MoaB/Mog" evidence="12">
    <location>
        <begin position="177"/>
        <end position="314"/>
    </location>
</feature>
<dbReference type="SUPFAM" id="SSF63882">
    <property type="entry name" value="MoeA N-terminal region -like"/>
    <property type="match status" value="1"/>
</dbReference>
<evidence type="ECO:0000259" key="12">
    <source>
        <dbReference type="SMART" id="SM00852"/>
    </source>
</evidence>
<comment type="function">
    <text evidence="2 11">Catalyzes the insertion of molybdate into adenylated molybdopterin with the concomitant release of AMP.</text>
</comment>
<dbReference type="InterPro" id="IPR005111">
    <property type="entry name" value="MoeA_C_domain_IV"/>
</dbReference>
<dbReference type="GO" id="GO:0046872">
    <property type="term" value="F:metal ion binding"/>
    <property type="evidence" value="ECO:0007669"/>
    <property type="project" value="UniProtKB-UniRule"/>
</dbReference>
<dbReference type="AlphaFoldDB" id="A0A450SBM3"/>